<feature type="domain" description="SH3b" evidence="3">
    <location>
        <begin position="460"/>
        <end position="525"/>
    </location>
</feature>
<dbReference type="EMBL" id="QGDI01000007">
    <property type="protein sequence ID" value="PWJ12245.1"/>
    <property type="molecule type" value="Genomic_DNA"/>
</dbReference>
<dbReference type="Pfam" id="PF08239">
    <property type="entry name" value="SH3_3"/>
    <property type="match status" value="1"/>
</dbReference>
<proteinExistence type="predicted"/>
<feature type="region of interest" description="Disordered" evidence="1">
    <location>
        <begin position="184"/>
        <end position="239"/>
    </location>
</feature>
<comment type="caution">
    <text evidence="4">The sequence shown here is derived from an EMBL/GenBank/DDBJ whole genome shotgun (WGS) entry which is preliminary data.</text>
</comment>
<dbReference type="PROSITE" id="PS51781">
    <property type="entry name" value="SH3B"/>
    <property type="match status" value="1"/>
</dbReference>
<dbReference type="Gene3D" id="2.30.30.40">
    <property type="entry name" value="SH3 Domains"/>
    <property type="match status" value="1"/>
</dbReference>
<dbReference type="SMART" id="SM00287">
    <property type="entry name" value="SH3b"/>
    <property type="match status" value="1"/>
</dbReference>
<keyword evidence="2" id="KW-0812">Transmembrane</keyword>
<dbReference type="RefSeq" id="WP_109726704.1">
    <property type="nucleotide sequence ID" value="NZ_QGDI01000007.1"/>
</dbReference>
<accession>A0A315Y1B7</accession>
<dbReference type="OrthoDB" id="1831263at2"/>
<dbReference type="AlphaFoldDB" id="A0A315Y1B7"/>
<feature type="compositionally biased region" description="Acidic residues" evidence="1">
    <location>
        <begin position="198"/>
        <end position="239"/>
    </location>
</feature>
<feature type="transmembrane region" description="Helical" evidence="2">
    <location>
        <begin position="287"/>
        <end position="310"/>
    </location>
</feature>
<sequence>MSNNNKMPEGWGQNKSVPDSWKKGNSLPENWGKQSPGAGNIWPSGNSSAAKSKTDQAPGSNFNISEAAHKGAGLLAGAAKKIGGAAKNAAGSAVEYAKSDDAAEKAAFAKEKAGAAFAGLKGKAAALAAQRKKADSSNSPADDVIEDVNDAIDEAYDDSDAATDTAGFIEEAAGAESFDELYEKAMNTPDKEAASDDTAYDEEDIPDESAFFDEDESSDVPALDEEETSDAPAFDESDETDMGYVSNRAEKPVAAALLYPPPATPAPMQPQPAPRQFSYEEEKKSPLVPILVVALIVLVLAFGILFGVFISQKKEKKDDNSDTAAVVTTTETTVPENVTSYTTTEPDDTEISTDNAATKPAIQQETVTAPTNQTSKESVDLSGVINSKGAKYVYSYTTDYVLNGGKKAEQRLDLENGWNISAKSFCSAYGLIWYELWDADDGDYYGWVDSEFIDFSLKRIGERYVTTESTGLNLRSQPNISSPILANIPRNAKINCYESGVSGWYIVYYKNEKGYVSSEYVSTKPSGSATEVNGVTLYDCSKYGRINTRGGTLPSITLDYITGGEWQTLRDSLGNGWHIKATRYCNTMGITWYEIKDADDGDYYGWIDGSFIDFE</sequence>
<reference evidence="4 5" key="1">
    <citation type="submission" date="2018-05" db="EMBL/GenBank/DDBJ databases">
        <title>The Hungate 1000. A catalogue of reference genomes from the rumen microbiome.</title>
        <authorList>
            <person name="Kelly W."/>
        </authorList>
    </citation>
    <scope>NUCLEOTIDE SEQUENCE [LARGE SCALE GENOMIC DNA]</scope>
    <source>
        <strain evidence="4 5">SAb67</strain>
    </source>
</reference>
<gene>
    <name evidence="4" type="ORF">IE37_01935</name>
</gene>
<evidence type="ECO:0000256" key="2">
    <source>
        <dbReference type="SAM" id="Phobius"/>
    </source>
</evidence>
<feature type="region of interest" description="Disordered" evidence="1">
    <location>
        <begin position="1"/>
        <end position="64"/>
    </location>
</feature>
<dbReference type="InterPro" id="IPR003646">
    <property type="entry name" value="SH3-like_bac-type"/>
</dbReference>
<evidence type="ECO:0000256" key="1">
    <source>
        <dbReference type="SAM" id="MobiDB-lite"/>
    </source>
</evidence>
<keyword evidence="2" id="KW-1133">Transmembrane helix</keyword>
<feature type="region of interest" description="Disordered" evidence="1">
    <location>
        <begin position="336"/>
        <end position="355"/>
    </location>
</feature>
<evidence type="ECO:0000313" key="5">
    <source>
        <dbReference type="Proteomes" id="UP000245720"/>
    </source>
</evidence>
<organism evidence="4 5">
    <name type="scientific">Ruminococcus flavefaciens</name>
    <dbReference type="NCBI Taxonomy" id="1265"/>
    <lineage>
        <taxon>Bacteria</taxon>
        <taxon>Bacillati</taxon>
        <taxon>Bacillota</taxon>
        <taxon>Clostridia</taxon>
        <taxon>Eubacteriales</taxon>
        <taxon>Oscillospiraceae</taxon>
        <taxon>Ruminococcus</taxon>
    </lineage>
</organism>
<feature type="compositionally biased region" description="Polar residues" evidence="1">
    <location>
        <begin position="43"/>
        <end position="64"/>
    </location>
</feature>
<keyword evidence="2" id="KW-0472">Membrane</keyword>
<evidence type="ECO:0000259" key="3">
    <source>
        <dbReference type="PROSITE" id="PS51781"/>
    </source>
</evidence>
<name>A0A315Y1B7_RUMFL</name>
<dbReference type="Proteomes" id="UP000245720">
    <property type="component" value="Unassembled WGS sequence"/>
</dbReference>
<protein>
    <submittedName>
        <fullName evidence="4">SH3 domain-containing protein</fullName>
    </submittedName>
</protein>
<evidence type="ECO:0000313" key="4">
    <source>
        <dbReference type="EMBL" id="PWJ12245.1"/>
    </source>
</evidence>